<dbReference type="GO" id="GO:0009982">
    <property type="term" value="F:pseudouridine synthase activity"/>
    <property type="evidence" value="ECO:0000318"/>
    <property type="project" value="GO_Central"/>
</dbReference>
<keyword evidence="3 4" id="KW-0413">Isomerase</keyword>
<evidence type="ECO:0000313" key="6">
    <source>
        <dbReference type="Proteomes" id="UP000189703"/>
    </source>
</evidence>
<dbReference type="Gene3D" id="3.30.70.580">
    <property type="entry name" value="Pseudouridine synthase I, catalytic domain, N-terminal subdomain"/>
    <property type="match status" value="1"/>
</dbReference>
<dbReference type="OMA" id="GYTEFDP"/>
<evidence type="ECO:0000256" key="3">
    <source>
        <dbReference type="ARBA" id="ARBA00023235"/>
    </source>
</evidence>
<dbReference type="Proteomes" id="UP000189703">
    <property type="component" value="Unplaced"/>
</dbReference>
<evidence type="ECO:0000259" key="5">
    <source>
        <dbReference type="Pfam" id="PF01416"/>
    </source>
</evidence>
<evidence type="ECO:0000256" key="2">
    <source>
        <dbReference type="ARBA" id="ARBA00022694"/>
    </source>
</evidence>
<dbReference type="Pfam" id="PF01416">
    <property type="entry name" value="PseudoU_synth_1"/>
    <property type="match status" value="1"/>
</dbReference>
<keyword evidence="2 4" id="KW-0819">tRNA processing</keyword>
<dbReference type="InParanoid" id="A0A1U8A7U4"/>
<proteinExistence type="inferred from homology"/>
<dbReference type="STRING" id="4432.A0A1U8A7U4"/>
<dbReference type="InterPro" id="IPR020097">
    <property type="entry name" value="PsdUridine_synth_TruA_a/b_dom"/>
</dbReference>
<dbReference type="InterPro" id="IPR020103">
    <property type="entry name" value="PsdUridine_synth_cat_dom_sf"/>
</dbReference>
<name>A0A1U8A7U4_NELNU</name>
<dbReference type="InterPro" id="IPR001406">
    <property type="entry name" value="PsdUridine_synth_TruA"/>
</dbReference>
<evidence type="ECO:0000313" key="7">
    <source>
        <dbReference type="RefSeq" id="XP_010263386.1"/>
    </source>
</evidence>
<evidence type="ECO:0000256" key="4">
    <source>
        <dbReference type="RuleBase" id="RU003792"/>
    </source>
</evidence>
<dbReference type="GO" id="GO:0031119">
    <property type="term" value="P:tRNA pseudouridine synthesis"/>
    <property type="evidence" value="ECO:0000318"/>
    <property type="project" value="GO_Central"/>
</dbReference>
<dbReference type="eggNOG" id="KOG2553">
    <property type="taxonomic scope" value="Eukaryota"/>
</dbReference>
<dbReference type="AlphaFoldDB" id="A0A1U8A7U4"/>
<dbReference type="GO" id="GO:0160147">
    <property type="term" value="F:tRNA pseudouridine(38-40) synthase activity"/>
    <property type="evidence" value="ECO:0007669"/>
    <property type="project" value="UniProtKB-EC"/>
</dbReference>
<dbReference type="SUPFAM" id="SSF55120">
    <property type="entry name" value="Pseudouridine synthase"/>
    <property type="match status" value="1"/>
</dbReference>
<keyword evidence="6" id="KW-1185">Reference proteome</keyword>
<reference evidence="7" key="1">
    <citation type="submission" date="2025-08" db="UniProtKB">
        <authorList>
            <consortium name="RefSeq"/>
        </authorList>
    </citation>
    <scope>IDENTIFICATION</scope>
</reference>
<dbReference type="Gene3D" id="3.30.70.660">
    <property type="entry name" value="Pseudouridine synthase I, catalytic domain, C-terminal subdomain"/>
    <property type="match status" value="1"/>
</dbReference>
<protein>
    <recommendedName>
        <fullName evidence="4">tRNA pseudouridine synthase</fullName>
        <ecNumber evidence="4">5.4.99.12</ecNumber>
    </recommendedName>
</protein>
<dbReference type="PANTHER" id="PTHR11142:SF10">
    <property type="entry name" value="TRNA PSEUDOURIDINE SYNTHASE"/>
    <property type="match status" value="1"/>
</dbReference>
<accession>A0A1U8A7U4</accession>
<dbReference type="InterPro" id="IPR020095">
    <property type="entry name" value="PsdUridine_synth_TruA_C"/>
</dbReference>
<dbReference type="EC" id="5.4.99.12" evidence="4"/>
<gene>
    <name evidence="7" type="primary">LOC104601650</name>
</gene>
<comment type="similarity">
    <text evidence="1 4">Belongs to the tRNA pseudouridine synthase TruA family.</text>
</comment>
<dbReference type="PANTHER" id="PTHR11142">
    <property type="entry name" value="PSEUDOURIDYLATE SYNTHASE"/>
    <property type="match status" value="1"/>
</dbReference>
<comment type="catalytic activity">
    <reaction evidence="4">
        <text>uridine(38/39/40) in tRNA = pseudouridine(38/39/40) in tRNA</text>
        <dbReference type="Rhea" id="RHEA:22376"/>
        <dbReference type="Rhea" id="RHEA-COMP:10085"/>
        <dbReference type="Rhea" id="RHEA-COMP:10087"/>
        <dbReference type="ChEBI" id="CHEBI:65314"/>
        <dbReference type="ChEBI" id="CHEBI:65315"/>
        <dbReference type="EC" id="5.4.99.12"/>
    </reaction>
</comment>
<dbReference type="OrthoDB" id="271910at2759"/>
<sequence>MQTYTKRRLCIAVERIRNSTMENQSESKVYVHYNHTDPCKQARWTARESYQFMYQRPWQYVNDFYLNLVKGHSSLRGLFGTETNPCEDLVQKSKSLEEGKLENVSTEDGAGRWARVTLKIVLSYHGGSFDGWQKQPDLKTVQGLVERCLGRFVDEKKAKQLTDKSLPVEGCAAVAGRTDKGVTALQQVCSFYTWRRDVKAEEVEDDINNAEPGKLRVISISKVSRVFHPNFSAKWRRYFYIFPFLDEEEHNNEMEKDTENCISDKQYGEHRSNGCLEDTGEENGGCSTFDYEGELEIGEKPRKFSISRVNQLLLQLEGKLLSYKVFARDTKASRSTGPPTECFIFHARAAEGQLPCSEKVHGKGIRVMCVELVANRFLRKMVRVLVATSIREAAAGAEDDSLIKLMDATCRRATAPPAPPDGLCLVDVGYTEFEPKNCLII</sequence>
<dbReference type="GO" id="GO:0003723">
    <property type="term" value="F:RNA binding"/>
    <property type="evidence" value="ECO:0007669"/>
    <property type="project" value="InterPro"/>
</dbReference>
<evidence type="ECO:0000256" key="1">
    <source>
        <dbReference type="ARBA" id="ARBA00009375"/>
    </source>
</evidence>
<feature type="domain" description="Pseudouridine synthase I TruA alpha/beta" evidence="5">
    <location>
        <begin position="360"/>
        <end position="430"/>
    </location>
</feature>
<dbReference type="InterPro" id="IPR020094">
    <property type="entry name" value="TruA/RsuA/RluB/E/F_N"/>
</dbReference>
<organism evidence="6 7">
    <name type="scientific">Nelumbo nucifera</name>
    <name type="common">Sacred lotus</name>
    <dbReference type="NCBI Taxonomy" id="4432"/>
    <lineage>
        <taxon>Eukaryota</taxon>
        <taxon>Viridiplantae</taxon>
        <taxon>Streptophyta</taxon>
        <taxon>Embryophyta</taxon>
        <taxon>Tracheophyta</taxon>
        <taxon>Spermatophyta</taxon>
        <taxon>Magnoliopsida</taxon>
        <taxon>Proteales</taxon>
        <taxon>Nelumbonaceae</taxon>
        <taxon>Nelumbo</taxon>
    </lineage>
</organism>
<dbReference type="RefSeq" id="XP_010263386.1">
    <property type="nucleotide sequence ID" value="XM_010265084.2"/>
</dbReference>
<dbReference type="FunCoup" id="A0A1U8A7U4">
    <property type="interactions" value="661"/>
</dbReference>
<dbReference type="GeneID" id="104601650"/>
<dbReference type="KEGG" id="nnu:104601650"/>